<dbReference type="GO" id="GO:0046872">
    <property type="term" value="F:metal ion binding"/>
    <property type="evidence" value="ECO:0007669"/>
    <property type="project" value="UniProtKB-KW"/>
</dbReference>
<evidence type="ECO:0000256" key="2">
    <source>
        <dbReference type="ARBA" id="ARBA00022448"/>
    </source>
</evidence>
<evidence type="ECO:0000256" key="12">
    <source>
        <dbReference type="SAM" id="Phobius"/>
    </source>
</evidence>
<comment type="subcellular location">
    <subcellularLocation>
        <location evidence="10">Cell inner membrane</location>
        <topology evidence="10">Multi-pass membrane protein</topology>
    </subcellularLocation>
    <subcellularLocation>
        <location evidence="1">Cell membrane</location>
        <topology evidence="1">Multi-pass membrane protein</topology>
    </subcellularLocation>
</comment>
<reference evidence="13 14" key="1">
    <citation type="submission" date="2019-04" db="EMBL/GenBank/DDBJ databases">
        <title>Genome sequence of strain shin9-1.</title>
        <authorList>
            <person name="Gao J."/>
            <person name="Sun J."/>
        </authorList>
    </citation>
    <scope>NUCLEOTIDE SEQUENCE [LARGE SCALE GENOMIC DNA]</scope>
    <source>
        <strain evidence="14">shin9-1</strain>
    </source>
</reference>
<dbReference type="Proteomes" id="UP000308828">
    <property type="component" value="Unassembled WGS sequence"/>
</dbReference>
<comment type="function">
    <text evidence="10">Low-affinity potassium transport system. Interacts with Trk system potassium uptake protein TrkA.</text>
</comment>
<keyword evidence="2 10" id="KW-0813">Transport</keyword>
<evidence type="ECO:0000256" key="8">
    <source>
        <dbReference type="ARBA" id="ARBA00023065"/>
    </source>
</evidence>
<feature type="transmembrane region" description="Helical" evidence="12">
    <location>
        <begin position="39"/>
        <end position="59"/>
    </location>
</feature>
<keyword evidence="4 10" id="KW-0633">Potassium transport</keyword>
<evidence type="ECO:0000256" key="1">
    <source>
        <dbReference type="ARBA" id="ARBA00004651"/>
    </source>
</evidence>
<keyword evidence="5 12" id="KW-0812">Transmembrane</keyword>
<feature type="transmembrane region" description="Helical" evidence="12">
    <location>
        <begin position="9"/>
        <end position="33"/>
    </location>
</feature>
<evidence type="ECO:0000256" key="10">
    <source>
        <dbReference type="PIRNR" id="PIRNR006247"/>
    </source>
</evidence>
<dbReference type="RefSeq" id="WP_136597269.1">
    <property type="nucleotide sequence ID" value="NZ_STGV01000001.1"/>
</dbReference>
<name>A0A4S8P5G4_9HYPH</name>
<dbReference type="PIRSF" id="PIRSF006247">
    <property type="entry name" value="TrkH"/>
    <property type="match status" value="1"/>
</dbReference>
<gene>
    <name evidence="13" type="ORF">FAA97_04300</name>
</gene>
<dbReference type="InterPro" id="IPR003445">
    <property type="entry name" value="Cat_transpt"/>
</dbReference>
<dbReference type="AlphaFoldDB" id="A0A4S8P5G4"/>
<feature type="transmembrane region" description="Helical" evidence="12">
    <location>
        <begin position="394"/>
        <end position="416"/>
    </location>
</feature>
<evidence type="ECO:0000256" key="9">
    <source>
        <dbReference type="ARBA" id="ARBA00023136"/>
    </source>
</evidence>
<keyword evidence="9 10" id="KW-0472">Membrane</keyword>
<dbReference type="OrthoDB" id="9810952at2"/>
<feature type="binding site" evidence="11">
    <location>
        <position position="316"/>
    </location>
    <ligand>
        <name>K(+)</name>
        <dbReference type="ChEBI" id="CHEBI:29103"/>
    </ligand>
</feature>
<feature type="binding site" evidence="11">
    <location>
        <position position="434"/>
    </location>
    <ligand>
        <name>K(+)</name>
        <dbReference type="ChEBI" id="CHEBI:29103"/>
    </ligand>
</feature>
<evidence type="ECO:0000256" key="3">
    <source>
        <dbReference type="ARBA" id="ARBA00022475"/>
    </source>
</evidence>
<proteinExistence type="inferred from homology"/>
<evidence type="ECO:0000256" key="11">
    <source>
        <dbReference type="PIRSR" id="PIRSR006247-1"/>
    </source>
</evidence>
<feature type="binding site" evidence="11">
    <location>
        <position position="433"/>
    </location>
    <ligand>
        <name>K(+)</name>
        <dbReference type="ChEBI" id="CHEBI:29103"/>
    </ligand>
</feature>
<keyword evidence="6 10" id="KW-0630">Potassium</keyword>
<dbReference type="GO" id="GO:0015379">
    <property type="term" value="F:potassium:chloride symporter activity"/>
    <property type="evidence" value="ECO:0007669"/>
    <property type="project" value="InterPro"/>
</dbReference>
<evidence type="ECO:0000256" key="6">
    <source>
        <dbReference type="ARBA" id="ARBA00022958"/>
    </source>
</evidence>
<feature type="binding site" evidence="11">
    <location>
        <position position="317"/>
    </location>
    <ligand>
        <name>K(+)</name>
        <dbReference type="ChEBI" id="CHEBI:29103"/>
    </ligand>
</feature>
<comment type="similarity">
    <text evidence="10">Belongs to the TrkH potassium transport family.</text>
</comment>
<keyword evidence="10" id="KW-0997">Cell inner membrane</keyword>
<feature type="transmembrane region" description="Helical" evidence="12">
    <location>
        <begin position="273"/>
        <end position="293"/>
    </location>
</feature>
<keyword evidence="8 10" id="KW-0406">Ion transport</keyword>
<dbReference type="PANTHER" id="PTHR32024">
    <property type="entry name" value="TRK SYSTEM POTASSIUM UPTAKE PROTEIN TRKG-RELATED"/>
    <property type="match status" value="1"/>
</dbReference>
<feature type="transmembrane region" description="Helical" evidence="12">
    <location>
        <begin position="135"/>
        <end position="155"/>
    </location>
</feature>
<evidence type="ECO:0000256" key="4">
    <source>
        <dbReference type="ARBA" id="ARBA00022538"/>
    </source>
</evidence>
<feature type="binding site" evidence="11">
    <location>
        <position position="114"/>
    </location>
    <ligand>
        <name>K(+)</name>
        <dbReference type="ChEBI" id="CHEBI:29103"/>
    </ligand>
</feature>
<feature type="transmembrane region" description="Helical" evidence="12">
    <location>
        <begin position="237"/>
        <end position="261"/>
    </location>
</feature>
<feature type="transmembrane region" description="Helical" evidence="12">
    <location>
        <begin position="175"/>
        <end position="200"/>
    </location>
</feature>
<protein>
    <recommendedName>
        <fullName evidence="10">Trk system potassium uptake protein</fullName>
    </recommendedName>
</protein>
<feature type="transmembrane region" description="Helical" evidence="12">
    <location>
        <begin position="71"/>
        <end position="93"/>
    </location>
</feature>
<dbReference type="GO" id="GO:0005886">
    <property type="term" value="C:plasma membrane"/>
    <property type="evidence" value="ECO:0007669"/>
    <property type="project" value="UniProtKB-SubCell"/>
</dbReference>
<dbReference type="EMBL" id="STGV01000001">
    <property type="protein sequence ID" value="THV25423.1"/>
    <property type="molecule type" value="Genomic_DNA"/>
</dbReference>
<sequence>MNTNLLRSVVYIAALCGLYLSTAMLIPAMVDLYYGERDWALFAICAAMVGAISLMASMATRGPPPAFSKRMGFLLVNVLWAVFSLVGAIPFYFSDLELTFAQSLFEAISGITTTGSTVISNLHQVSPGILMWRALLAWLGGIGIVALGLFVLPFLRVGGVSFFKMESSDTGEKPFARIATFTRAFMAVYVAITLACIISYDVTGMGHFDAIVHGFTTVATAGFGNYDNSFAAFDSHALLWVSTFFMTVCSLPFSILIVLLVRGRLDALRDPQIFVFLAYLCTFAILGGLYNHVRNGIELPVALTHSFFNFASILSTTGYASEDYTLWGPFAVAAAFFATFMGGCSGSTAGGIKAYRFVILFNIIVTGLKKLIYPNAVYSVRYGNQNVDADAQRAVFLFISAYIFIWAIGSMGMALAGYDFATATSSVITALSNVGPGIGPLIGPVGNFAMMNDPELYILSLAMLLGRLEVLTVLVLLVPMFWRS</sequence>
<dbReference type="InterPro" id="IPR004772">
    <property type="entry name" value="TrkH"/>
</dbReference>
<keyword evidence="3 10" id="KW-1003">Cell membrane</keyword>
<evidence type="ECO:0000256" key="7">
    <source>
        <dbReference type="ARBA" id="ARBA00022989"/>
    </source>
</evidence>
<feature type="transmembrane region" description="Helical" evidence="12">
    <location>
        <begin position="456"/>
        <end position="482"/>
    </location>
</feature>
<organism evidence="13 14">
    <name type="scientific">Peteryoungia ipomoeae</name>
    <dbReference type="NCBI Taxonomy" id="1210932"/>
    <lineage>
        <taxon>Bacteria</taxon>
        <taxon>Pseudomonadati</taxon>
        <taxon>Pseudomonadota</taxon>
        <taxon>Alphaproteobacteria</taxon>
        <taxon>Hyphomicrobiales</taxon>
        <taxon>Rhizobiaceae</taxon>
        <taxon>Peteryoungia</taxon>
    </lineage>
</organism>
<feature type="transmembrane region" description="Helical" evidence="12">
    <location>
        <begin position="354"/>
        <end position="373"/>
    </location>
</feature>
<keyword evidence="7 12" id="KW-1133">Transmembrane helix</keyword>
<dbReference type="PANTHER" id="PTHR32024:SF3">
    <property type="entry name" value="TRK SYSTEM POTASSIUM UPTAKE PROTEIN"/>
    <property type="match status" value="1"/>
</dbReference>
<evidence type="ECO:0000256" key="5">
    <source>
        <dbReference type="ARBA" id="ARBA00022692"/>
    </source>
</evidence>
<feature type="binding site" evidence="11">
    <location>
        <position position="113"/>
    </location>
    <ligand>
        <name>K(+)</name>
        <dbReference type="ChEBI" id="CHEBI:29103"/>
    </ligand>
</feature>
<dbReference type="Pfam" id="PF02386">
    <property type="entry name" value="TrkH"/>
    <property type="match status" value="2"/>
</dbReference>
<comment type="caution">
    <text evidence="13">The sequence shown here is derived from an EMBL/GenBank/DDBJ whole genome shotgun (WGS) entry which is preliminary data.</text>
</comment>
<evidence type="ECO:0000313" key="14">
    <source>
        <dbReference type="Proteomes" id="UP000308828"/>
    </source>
</evidence>
<feature type="transmembrane region" description="Helical" evidence="12">
    <location>
        <begin position="326"/>
        <end position="348"/>
    </location>
</feature>
<accession>A0A4S8P5G4</accession>
<keyword evidence="11" id="KW-0479">Metal-binding</keyword>
<keyword evidence="14" id="KW-1185">Reference proteome</keyword>
<evidence type="ECO:0000313" key="13">
    <source>
        <dbReference type="EMBL" id="THV25423.1"/>
    </source>
</evidence>